<accession>A0AAC9ACX0</accession>
<dbReference type="AlphaFoldDB" id="A0AAC9ACX0"/>
<keyword evidence="2" id="KW-0238">DNA-binding</keyword>
<evidence type="ECO:0000259" key="4">
    <source>
        <dbReference type="PROSITE" id="PS50995"/>
    </source>
</evidence>
<evidence type="ECO:0000313" key="5">
    <source>
        <dbReference type="EMBL" id="AMJ78203.1"/>
    </source>
</evidence>
<dbReference type="EMBL" id="CP013928">
    <property type="protein sequence ID" value="AMJ78203.1"/>
    <property type="molecule type" value="Genomic_DNA"/>
</dbReference>
<dbReference type="PRINTS" id="PR00598">
    <property type="entry name" value="HTHMARR"/>
</dbReference>
<dbReference type="InterPro" id="IPR036390">
    <property type="entry name" value="WH_DNA-bd_sf"/>
</dbReference>
<dbReference type="InterPro" id="IPR000835">
    <property type="entry name" value="HTH_MarR-typ"/>
</dbReference>
<evidence type="ECO:0000256" key="1">
    <source>
        <dbReference type="ARBA" id="ARBA00023015"/>
    </source>
</evidence>
<dbReference type="PROSITE" id="PS50995">
    <property type="entry name" value="HTH_MARR_2"/>
    <property type="match status" value="1"/>
</dbReference>
<gene>
    <name evidence="5" type="ORF">AV942_07830</name>
</gene>
<dbReference type="SUPFAM" id="SSF46785">
    <property type="entry name" value="Winged helix' DNA-binding domain"/>
    <property type="match status" value="1"/>
</dbReference>
<proteinExistence type="predicted"/>
<evidence type="ECO:0000313" key="6">
    <source>
        <dbReference type="Proteomes" id="UP000061468"/>
    </source>
</evidence>
<evidence type="ECO:0000256" key="2">
    <source>
        <dbReference type="ARBA" id="ARBA00023125"/>
    </source>
</evidence>
<keyword evidence="3" id="KW-0804">Transcription</keyword>
<sequence length="142" mass="15914">MQLNDMLAYKVAMLASDLSDSLAKEYATYLLTMPEWRIVATLGACQKDAQQPHMTAKAIAAATRLDKVQVSRALDRLVNKGAVLKRVCEEDKRVSLIALSSEGVAMYEQITPRVVAWQNRQLKNITDDEYRVFLKVIDALSP</sequence>
<dbReference type="GO" id="GO:0003700">
    <property type="term" value="F:DNA-binding transcription factor activity"/>
    <property type="evidence" value="ECO:0007669"/>
    <property type="project" value="InterPro"/>
</dbReference>
<dbReference type="PANTHER" id="PTHR42756:SF1">
    <property type="entry name" value="TRANSCRIPTIONAL REPRESSOR OF EMRAB OPERON"/>
    <property type="match status" value="1"/>
</dbReference>
<organism evidence="5 6">
    <name type="scientific">Alteromonas mediterranea</name>
    <dbReference type="NCBI Taxonomy" id="314275"/>
    <lineage>
        <taxon>Bacteria</taxon>
        <taxon>Pseudomonadati</taxon>
        <taxon>Pseudomonadota</taxon>
        <taxon>Gammaproteobacteria</taxon>
        <taxon>Alteromonadales</taxon>
        <taxon>Alteromonadaceae</taxon>
        <taxon>Alteromonas/Salinimonas group</taxon>
        <taxon>Alteromonas</taxon>
    </lineage>
</organism>
<dbReference type="RefSeq" id="WP_015066842.1">
    <property type="nucleotide sequence ID" value="NZ_CP013928.1"/>
</dbReference>
<name>A0AAC9ACX0_9ALTE</name>
<dbReference type="SMART" id="SM00347">
    <property type="entry name" value="HTH_MARR"/>
    <property type="match status" value="1"/>
</dbReference>
<dbReference type="GO" id="GO:0003677">
    <property type="term" value="F:DNA binding"/>
    <property type="evidence" value="ECO:0007669"/>
    <property type="project" value="UniProtKB-KW"/>
</dbReference>
<dbReference type="PANTHER" id="PTHR42756">
    <property type="entry name" value="TRANSCRIPTIONAL REGULATOR, MARR"/>
    <property type="match status" value="1"/>
</dbReference>
<evidence type="ECO:0000256" key="3">
    <source>
        <dbReference type="ARBA" id="ARBA00023163"/>
    </source>
</evidence>
<protein>
    <submittedName>
        <fullName evidence="5">MarR family transcriptional regulator</fullName>
    </submittedName>
</protein>
<feature type="domain" description="HTH marR-type" evidence="4">
    <location>
        <begin position="4"/>
        <end position="142"/>
    </location>
</feature>
<dbReference type="InterPro" id="IPR023187">
    <property type="entry name" value="Tscrpt_reg_MarR-type_CS"/>
</dbReference>
<dbReference type="Proteomes" id="UP000061468">
    <property type="component" value="Chromosome"/>
</dbReference>
<reference evidence="5 6" key="1">
    <citation type="submission" date="2015-12" db="EMBL/GenBank/DDBJ databases">
        <title>Intraspecies pangenome expansion in the marine bacterium Alteromonas.</title>
        <authorList>
            <person name="Lopez-Perez M."/>
            <person name="Rodriguez-Valera F."/>
        </authorList>
    </citation>
    <scope>NUCLEOTIDE SEQUENCE [LARGE SCALE GENOMIC DNA]</scope>
    <source>
        <strain evidence="5 6">UM8</strain>
    </source>
</reference>
<dbReference type="InterPro" id="IPR036388">
    <property type="entry name" value="WH-like_DNA-bd_sf"/>
</dbReference>
<dbReference type="Gene3D" id="1.10.10.10">
    <property type="entry name" value="Winged helix-like DNA-binding domain superfamily/Winged helix DNA-binding domain"/>
    <property type="match status" value="1"/>
</dbReference>
<keyword evidence="1" id="KW-0805">Transcription regulation</keyword>
<dbReference type="PROSITE" id="PS01117">
    <property type="entry name" value="HTH_MARR_1"/>
    <property type="match status" value="1"/>
</dbReference>
<dbReference type="Pfam" id="PF01047">
    <property type="entry name" value="MarR"/>
    <property type="match status" value="1"/>
</dbReference>